<accession>A0A5C3QU68</accession>
<evidence type="ECO:0000313" key="1">
    <source>
        <dbReference type="EMBL" id="TFL05606.1"/>
    </source>
</evidence>
<dbReference type="AlphaFoldDB" id="A0A5C3QU68"/>
<organism evidence="1 2">
    <name type="scientific">Pterulicium gracile</name>
    <dbReference type="NCBI Taxonomy" id="1884261"/>
    <lineage>
        <taxon>Eukaryota</taxon>
        <taxon>Fungi</taxon>
        <taxon>Dikarya</taxon>
        <taxon>Basidiomycota</taxon>
        <taxon>Agaricomycotina</taxon>
        <taxon>Agaricomycetes</taxon>
        <taxon>Agaricomycetidae</taxon>
        <taxon>Agaricales</taxon>
        <taxon>Pleurotineae</taxon>
        <taxon>Pterulaceae</taxon>
        <taxon>Pterulicium</taxon>
    </lineage>
</organism>
<dbReference type="Proteomes" id="UP000305067">
    <property type="component" value="Unassembled WGS sequence"/>
</dbReference>
<sequence>MSSDSTTPSRVFTSDQAIPTPFAIGRAHSSWFIICARPYGMTMKRADFCVNVIVPDDPSTVCASSSSSSQKLCFPAAGFTLKHLLSFRDSEGRMPVSVISLPKPTGSGIEAIVEVDIPDAEVAYASARCGMWETMFGPRFMRCGGCRSRYYCSKDLR</sequence>
<reference evidence="1 2" key="1">
    <citation type="journal article" date="2019" name="Nat. Ecol. Evol.">
        <title>Megaphylogeny resolves global patterns of mushroom evolution.</title>
        <authorList>
            <person name="Varga T."/>
            <person name="Krizsan K."/>
            <person name="Foldi C."/>
            <person name="Dima B."/>
            <person name="Sanchez-Garcia M."/>
            <person name="Sanchez-Ramirez S."/>
            <person name="Szollosi G.J."/>
            <person name="Szarkandi J.G."/>
            <person name="Papp V."/>
            <person name="Albert L."/>
            <person name="Andreopoulos W."/>
            <person name="Angelini C."/>
            <person name="Antonin V."/>
            <person name="Barry K.W."/>
            <person name="Bougher N.L."/>
            <person name="Buchanan P."/>
            <person name="Buyck B."/>
            <person name="Bense V."/>
            <person name="Catcheside P."/>
            <person name="Chovatia M."/>
            <person name="Cooper J."/>
            <person name="Damon W."/>
            <person name="Desjardin D."/>
            <person name="Finy P."/>
            <person name="Geml J."/>
            <person name="Haridas S."/>
            <person name="Hughes K."/>
            <person name="Justo A."/>
            <person name="Karasinski D."/>
            <person name="Kautmanova I."/>
            <person name="Kiss B."/>
            <person name="Kocsube S."/>
            <person name="Kotiranta H."/>
            <person name="LaButti K.M."/>
            <person name="Lechner B.E."/>
            <person name="Liimatainen K."/>
            <person name="Lipzen A."/>
            <person name="Lukacs Z."/>
            <person name="Mihaltcheva S."/>
            <person name="Morgado L.N."/>
            <person name="Niskanen T."/>
            <person name="Noordeloos M.E."/>
            <person name="Ohm R.A."/>
            <person name="Ortiz-Santana B."/>
            <person name="Ovrebo C."/>
            <person name="Racz N."/>
            <person name="Riley R."/>
            <person name="Savchenko A."/>
            <person name="Shiryaev A."/>
            <person name="Soop K."/>
            <person name="Spirin V."/>
            <person name="Szebenyi C."/>
            <person name="Tomsovsky M."/>
            <person name="Tulloss R.E."/>
            <person name="Uehling J."/>
            <person name="Grigoriev I.V."/>
            <person name="Vagvolgyi C."/>
            <person name="Papp T."/>
            <person name="Martin F.M."/>
            <person name="Miettinen O."/>
            <person name="Hibbett D.S."/>
            <person name="Nagy L.G."/>
        </authorList>
    </citation>
    <scope>NUCLEOTIDE SEQUENCE [LARGE SCALE GENOMIC DNA]</scope>
    <source>
        <strain evidence="1 2">CBS 309.79</strain>
    </source>
</reference>
<dbReference type="EMBL" id="ML178816">
    <property type="protein sequence ID" value="TFL05606.1"/>
    <property type="molecule type" value="Genomic_DNA"/>
</dbReference>
<dbReference type="OrthoDB" id="2756551at2759"/>
<dbReference type="STRING" id="1884261.A0A5C3QU68"/>
<protein>
    <submittedName>
        <fullName evidence="1">Uncharacterized protein</fullName>
    </submittedName>
</protein>
<evidence type="ECO:0000313" key="2">
    <source>
        <dbReference type="Proteomes" id="UP000305067"/>
    </source>
</evidence>
<gene>
    <name evidence="1" type="ORF">BDV98DRAFT_560305</name>
</gene>
<proteinExistence type="predicted"/>
<name>A0A5C3QU68_9AGAR</name>
<keyword evidence="2" id="KW-1185">Reference proteome</keyword>